<evidence type="ECO:0000256" key="8">
    <source>
        <dbReference type="ARBA" id="ARBA00023077"/>
    </source>
</evidence>
<name>G6E9G2_9SPHN</name>
<evidence type="ECO:0000313" key="15">
    <source>
        <dbReference type="EMBL" id="EHJ62061.1"/>
    </source>
</evidence>
<evidence type="ECO:0000256" key="6">
    <source>
        <dbReference type="ARBA" id="ARBA00023004"/>
    </source>
</evidence>
<evidence type="ECO:0000256" key="7">
    <source>
        <dbReference type="ARBA" id="ARBA00023065"/>
    </source>
</evidence>
<evidence type="ECO:0000259" key="14">
    <source>
        <dbReference type="Pfam" id="PF07715"/>
    </source>
</evidence>
<reference evidence="15 16" key="1">
    <citation type="journal article" date="2012" name="J. Bacteriol.">
        <title>Genome sequence of benzo(a)pyrene-degrading bacterium Novosphingobium pentaromativorans US6-1.</title>
        <authorList>
            <person name="Luo Y.R."/>
            <person name="Kang S.G."/>
            <person name="Kim S.J."/>
            <person name="Kim M.R."/>
            <person name="Li N."/>
            <person name="Lee J.H."/>
            <person name="Kwon K.K."/>
        </authorList>
    </citation>
    <scope>NUCLEOTIDE SEQUENCE [LARGE SCALE GENOMIC DNA]</scope>
    <source>
        <strain evidence="15 16">US6-1</strain>
    </source>
</reference>
<evidence type="ECO:0000256" key="12">
    <source>
        <dbReference type="RuleBase" id="RU003357"/>
    </source>
</evidence>
<keyword evidence="10 11" id="KW-0998">Cell outer membrane</keyword>
<dbReference type="Pfam" id="PF07715">
    <property type="entry name" value="Plug"/>
    <property type="match status" value="1"/>
</dbReference>
<evidence type="ECO:0000256" key="4">
    <source>
        <dbReference type="ARBA" id="ARBA00022496"/>
    </source>
</evidence>
<dbReference type="PANTHER" id="PTHR32552">
    <property type="entry name" value="FERRICHROME IRON RECEPTOR-RELATED"/>
    <property type="match status" value="1"/>
</dbReference>
<dbReference type="Pfam" id="PF00593">
    <property type="entry name" value="TonB_dep_Rec_b-barrel"/>
    <property type="match status" value="1"/>
</dbReference>
<dbReference type="InterPro" id="IPR039426">
    <property type="entry name" value="TonB-dep_rcpt-like"/>
</dbReference>
<keyword evidence="5 11" id="KW-0812">Transmembrane</keyword>
<dbReference type="EMBL" id="AGFM01000010">
    <property type="protein sequence ID" value="EHJ62061.1"/>
    <property type="molecule type" value="Genomic_DNA"/>
</dbReference>
<evidence type="ECO:0000256" key="5">
    <source>
        <dbReference type="ARBA" id="ARBA00022692"/>
    </source>
</evidence>
<comment type="similarity">
    <text evidence="11 12">Belongs to the TonB-dependent receptor family.</text>
</comment>
<feature type="domain" description="TonB-dependent receptor-like beta-barrel" evidence="13">
    <location>
        <begin position="316"/>
        <end position="713"/>
    </location>
</feature>
<dbReference type="eggNOG" id="COG4773">
    <property type="taxonomic scope" value="Bacteria"/>
</dbReference>
<keyword evidence="8 12" id="KW-0798">TonB box</keyword>
<feature type="domain" description="TonB-dependent receptor plug" evidence="14">
    <location>
        <begin position="35"/>
        <end position="144"/>
    </location>
</feature>
<dbReference type="KEGG" id="npn:JI59_15195"/>
<dbReference type="InterPro" id="IPR036942">
    <property type="entry name" value="Beta-barrel_TonB_sf"/>
</dbReference>
<comment type="subcellular location">
    <subcellularLocation>
        <location evidence="1 11">Cell outer membrane</location>
        <topology evidence="1 11">Multi-pass membrane protein</topology>
    </subcellularLocation>
</comment>
<dbReference type="InterPro" id="IPR012910">
    <property type="entry name" value="Plug_dom"/>
</dbReference>
<organism evidence="15 16">
    <name type="scientific">Novosphingobium pentaromativorans US6-1</name>
    <dbReference type="NCBI Taxonomy" id="1088721"/>
    <lineage>
        <taxon>Bacteria</taxon>
        <taxon>Pseudomonadati</taxon>
        <taxon>Pseudomonadota</taxon>
        <taxon>Alphaproteobacteria</taxon>
        <taxon>Sphingomonadales</taxon>
        <taxon>Sphingomonadaceae</taxon>
        <taxon>Novosphingobium</taxon>
    </lineage>
</organism>
<evidence type="ECO:0000256" key="3">
    <source>
        <dbReference type="ARBA" id="ARBA00022452"/>
    </source>
</evidence>
<comment type="caution">
    <text evidence="15">The sequence shown here is derived from an EMBL/GenBank/DDBJ whole genome shotgun (WGS) entry which is preliminary data.</text>
</comment>
<dbReference type="Proteomes" id="UP000004030">
    <property type="component" value="Unassembled WGS sequence"/>
</dbReference>
<keyword evidence="3 11" id="KW-1134">Transmembrane beta strand</keyword>
<dbReference type="PROSITE" id="PS52016">
    <property type="entry name" value="TONB_DEPENDENT_REC_3"/>
    <property type="match status" value="1"/>
</dbReference>
<evidence type="ECO:0000256" key="9">
    <source>
        <dbReference type="ARBA" id="ARBA00023136"/>
    </source>
</evidence>
<gene>
    <name evidence="15" type="ORF">NSU_0983</name>
</gene>
<keyword evidence="7" id="KW-0406">Ion transport</keyword>
<dbReference type="SUPFAM" id="SSF56935">
    <property type="entry name" value="Porins"/>
    <property type="match status" value="1"/>
</dbReference>
<dbReference type="STRING" id="1088721.JI59_15195"/>
<evidence type="ECO:0000256" key="1">
    <source>
        <dbReference type="ARBA" id="ARBA00004571"/>
    </source>
</evidence>
<keyword evidence="6" id="KW-0408">Iron</keyword>
<evidence type="ECO:0008006" key="17">
    <source>
        <dbReference type="Google" id="ProtNLM"/>
    </source>
</evidence>
<keyword evidence="16" id="KW-1185">Reference proteome</keyword>
<accession>G6E9G2</accession>
<keyword evidence="9 11" id="KW-0472">Membrane</keyword>
<evidence type="ECO:0000256" key="11">
    <source>
        <dbReference type="PROSITE-ProRule" id="PRU01360"/>
    </source>
</evidence>
<dbReference type="GO" id="GO:0006826">
    <property type="term" value="P:iron ion transport"/>
    <property type="evidence" value="ECO:0007669"/>
    <property type="project" value="UniProtKB-KW"/>
</dbReference>
<dbReference type="InterPro" id="IPR000531">
    <property type="entry name" value="Beta-barrel_TonB"/>
</dbReference>
<evidence type="ECO:0000313" key="16">
    <source>
        <dbReference type="Proteomes" id="UP000004030"/>
    </source>
</evidence>
<dbReference type="PATRIC" id="fig|1088721.3.peg.972"/>
<dbReference type="GO" id="GO:0009279">
    <property type="term" value="C:cell outer membrane"/>
    <property type="evidence" value="ECO:0007669"/>
    <property type="project" value="UniProtKB-SubCell"/>
</dbReference>
<dbReference type="AlphaFoldDB" id="G6E9G2"/>
<evidence type="ECO:0000259" key="13">
    <source>
        <dbReference type="Pfam" id="PF00593"/>
    </source>
</evidence>
<evidence type="ECO:0000256" key="2">
    <source>
        <dbReference type="ARBA" id="ARBA00022448"/>
    </source>
</evidence>
<dbReference type="Gene3D" id="2.40.170.20">
    <property type="entry name" value="TonB-dependent receptor, beta-barrel domain"/>
    <property type="match status" value="1"/>
</dbReference>
<sequence>MLLLGIPELAQAEEPATSSGLGDIIVTARKRDEVLQQVPAAVSVVGSAQIARHDIKNAADLTAIVPNLLTPMNAVAFNAPAFFIRGVGQGDHNWNTENGVAVFIDDVYVQSTSGAWVDMLDFDRVEVLRGPQGTLYGRNSTSGAIKFVPRQPDVESVHGYAEAVIGNRSRIDLKAGINLPVGNGMGAIKLDTFRTANDGYLTRVDFANQPLDDELGRREHYGARVATLLRPSDQLELELSGDINRQGNGMNIVTPIVPADPDGQTDLAQLLSKRGTVKFVPLYGPNRAALEPLTIGGASRQTGGGVVFKATLDSDIGRFRSITAWRGYKDRFVSQLGGRGLPSTLFGVTLYGNVDSHEKVRQFTQEFQLTGEFSSQVDYTIGAYFFHNRWIESEYGATNGIPANLSPFVMPGQTQSFGGSYNDIDQTTNSWALFANLDWHLDERLTLSVGGRQTWDRKRLSFETLFEDYASDYPGFPVHTSKAWNRFTPRVGIDWRPLDDLLVYASFAKGYKVGNVEGARSSIATTAQHWLAPELATTWELGVKADWFEHRLRTNITAFTSYNTGRTDLISPDLVASSNIRSKGLEAELTFAPIEQFQLFANIGLLEAHYRKASANHPIFSPDPTGYAPGYDAQPVMTPKYTISAGAIYVLALPDDQKLTAEGSIRAVGKHFHALGINNFDSEVIRAYSVTDASLTWTVASGKYRVTAGAHNLFDKTYYYSGFFGSIPEFAGRYYADGRSWYLRIRYSI</sequence>
<keyword evidence="4" id="KW-0410">Iron transport</keyword>
<proteinExistence type="inferred from homology"/>
<keyword evidence="2 11" id="KW-0813">Transport</keyword>
<protein>
    <recommendedName>
        <fullName evidence="17">TonB-dependent receptor</fullName>
    </recommendedName>
</protein>
<evidence type="ECO:0000256" key="10">
    <source>
        <dbReference type="ARBA" id="ARBA00023237"/>
    </source>
</evidence>
<dbReference type="PANTHER" id="PTHR32552:SF81">
    <property type="entry name" value="TONB-DEPENDENT OUTER MEMBRANE RECEPTOR"/>
    <property type="match status" value="1"/>
</dbReference>